<feature type="chain" id="PRO_5043197263" evidence="1">
    <location>
        <begin position="21"/>
        <end position="190"/>
    </location>
</feature>
<dbReference type="AlphaFoldDB" id="A0A4S9KLY2"/>
<keyword evidence="1" id="KW-0732">Signal</keyword>
<reference evidence="2 3" key="1">
    <citation type="submission" date="2018-10" db="EMBL/GenBank/DDBJ databases">
        <title>Fifty Aureobasidium pullulans genomes reveal a recombining polyextremotolerant generalist.</title>
        <authorList>
            <person name="Gostincar C."/>
            <person name="Turk M."/>
            <person name="Zajc J."/>
            <person name="Gunde-Cimerman N."/>
        </authorList>
    </citation>
    <scope>NUCLEOTIDE SEQUENCE [LARGE SCALE GENOMIC DNA]</scope>
    <source>
        <strain evidence="2 3">EXF-11900</strain>
    </source>
</reference>
<dbReference type="Proteomes" id="UP000304951">
    <property type="component" value="Unassembled WGS sequence"/>
</dbReference>
<evidence type="ECO:0000313" key="3">
    <source>
        <dbReference type="Proteomes" id="UP000304951"/>
    </source>
</evidence>
<comment type="caution">
    <text evidence="2">The sequence shown here is derived from an EMBL/GenBank/DDBJ whole genome shotgun (WGS) entry which is preliminary data.</text>
</comment>
<name>A0A4S9KLY2_AURPU</name>
<evidence type="ECO:0000256" key="1">
    <source>
        <dbReference type="SAM" id="SignalP"/>
    </source>
</evidence>
<organism evidence="2 3">
    <name type="scientific">Aureobasidium pullulans</name>
    <name type="common">Black yeast</name>
    <name type="synonym">Pullularia pullulans</name>
    <dbReference type="NCBI Taxonomy" id="5580"/>
    <lineage>
        <taxon>Eukaryota</taxon>
        <taxon>Fungi</taxon>
        <taxon>Dikarya</taxon>
        <taxon>Ascomycota</taxon>
        <taxon>Pezizomycotina</taxon>
        <taxon>Dothideomycetes</taxon>
        <taxon>Dothideomycetidae</taxon>
        <taxon>Dothideales</taxon>
        <taxon>Saccotheciaceae</taxon>
        <taxon>Aureobasidium</taxon>
    </lineage>
</organism>
<sequence length="190" mass="20572">MFPTLPLVALAGLTFHLATGSPLPPSSSPSVYNPHPSTTSVNTLVRRQYNEEDFNDLFDYSWPQQIIPAHDAEPNYKQIVSWPGWDLFSGMPGTYTPFNEFIYAWRDSSPITTSGPLQGPPPFAATMGVADADDDDAPTSGHSVTISAAKIQDAMAKLLADPKAKAWMVEGLVAMGDDELMEQVLSSQAV</sequence>
<proteinExistence type="predicted"/>
<dbReference type="EMBL" id="QZAF01001079">
    <property type="protein sequence ID" value="THV63690.1"/>
    <property type="molecule type" value="Genomic_DNA"/>
</dbReference>
<evidence type="ECO:0000313" key="2">
    <source>
        <dbReference type="EMBL" id="THV63690.1"/>
    </source>
</evidence>
<gene>
    <name evidence="2" type="ORF">D6D28_10465</name>
</gene>
<protein>
    <submittedName>
        <fullName evidence="2">Uncharacterized protein</fullName>
    </submittedName>
</protein>
<feature type="signal peptide" evidence="1">
    <location>
        <begin position="1"/>
        <end position="20"/>
    </location>
</feature>
<accession>A0A4S9KLY2</accession>